<accession>A0A8I2H5N4</accession>
<feature type="compositionally biased region" description="Polar residues" evidence="1">
    <location>
        <begin position="81"/>
        <end position="95"/>
    </location>
</feature>
<dbReference type="AlphaFoldDB" id="A0A8I2H5N4"/>
<dbReference type="Proteomes" id="UP001304419">
    <property type="component" value="Chromosome 1"/>
</dbReference>
<gene>
    <name evidence="2" type="ORF">F9Y85_19870</name>
    <name evidence="3" type="ORF">R5H13_03455</name>
</gene>
<dbReference type="RefSeq" id="WP_193522430.1">
    <property type="nucleotide sequence ID" value="NZ_CBCSDF010000020.1"/>
</dbReference>
<evidence type="ECO:0000313" key="3">
    <source>
        <dbReference type="EMBL" id="WOX29340.1"/>
    </source>
</evidence>
<name>A0A8I2H5N4_9GAMM</name>
<dbReference type="EMBL" id="WEIA01000016">
    <property type="protein sequence ID" value="NLR23531.1"/>
    <property type="molecule type" value="Genomic_DNA"/>
</dbReference>
<evidence type="ECO:0000313" key="4">
    <source>
        <dbReference type="Proteomes" id="UP000646877"/>
    </source>
</evidence>
<sequence>MKKVNFLGLIQRFLFSKSLFNKGSTKSIHCDSVDSFGIHNPPRKQPVKAANFASNLLAKGELATVGGGNSAVKPPREKTNNRNTSQLSTDICSSVTGGGTAKKPPRGQYFETKSKNITEGNLNQLPQNICYLVSGGATAYKPPRVQSEKDSQG</sequence>
<keyword evidence="5" id="KW-1185">Reference proteome</keyword>
<proteinExistence type="predicted"/>
<reference evidence="3 5" key="2">
    <citation type="submission" date="2023-10" db="EMBL/GenBank/DDBJ databases">
        <title>To unveil natural product biosynthetic capacity in Pseudoalteromonas.</title>
        <authorList>
            <person name="Wang J."/>
        </authorList>
    </citation>
    <scope>NUCLEOTIDE SEQUENCE [LARGE SCALE GENOMIC DNA]</scope>
    <source>
        <strain evidence="3 5">DSM 15914</strain>
    </source>
</reference>
<protein>
    <submittedName>
        <fullName evidence="2">Uncharacterized protein</fullName>
    </submittedName>
</protein>
<reference evidence="2" key="1">
    <citation type="submission" date="2019-10" db="EMBL/GenBank/DDBJ databases">
        <authorList>
            <person name="Paulsen S."/>
        </authorList>
    </citation>
    <scope>NUCLEOTIDE SEQUENCE</scope>
    <source>
        <strain evidence="2">LMG 19692</strain>
    </source>
</reference>
<dbReference type="EMBL" id="CP137578">
    <property type="protein sequence ID" value="WOX29340.1"/>
    <property type="molecule type" value="Genomic_DNA"/>
</dbReference>
<evidence type="ECO:0000313" key="2">
    <source>
        <dbReference type="EMBL" id="NLR23531.1"/>
    </source>
</evidence>
<evidence type="ECO:0000256" key="1">
    <source>
        <dbReference type="SAM" id="MobiDB-lite"/>
    </source>
</evidence>
<organism evidence="2 4">
    <name type="scientific">Pseudoalteromonas maricaloris</name>
    <dbReference type="NCBI Taxonomy" id="184924"/>
    <lineage>
        <taxon>Bacteria</taxon>
        <taxon>Pseudomonadati</taxon>
        <taxon>Pseudomonadota</taxon>
        <taxon>Gammaproteobacteria</taxon>
        <taxon>Alteromonadales</taxon>
        <taxon>Pseudoalteromonadaceae</taxon>
        <taxon>Pseudoalteromonas</taxon>
    </lineage>
</organism>
<feature type="region of interest" description="Disordered" evidence="1">
    <location>
        <begin position="65"/>
        <end position="107"/>
    </location>
</feature>
<evidence type="ECO:0000313" key="5">
    <source>
        <dbReference type="Proteomes" id="UP001304419"/>
    </source>
</evidence>
<dbReference type="Proteomes" id="UP000646877">
    <property type="component" value="Unassembled WGS sequence"/>
</dbReference>